<dbReference type="Gramene" id="Mp5g09110.1">
    <property type="protein sequence ID" value="Mp5g09110.1.cds"/>
    <property type="gene ID" value="Mp5g09110"/>
</dbReference>
<reference evidence="2" key="1">
    <citation type="journal article" date="2017" name="Cell">
        <title>Insights into land plant evolution garnered from the Marchantia polymorpha genome.</title>
        <authorList>
            <person name="Bowman J.L."/>
            <person name="Kohchi T."/>
            <person name="Yamato K.T."/>
            <person name="Jenkins J."/>
            <person name="Shu S."/>
            <person name="Ishizaki K."/>
            <person name="Yamaoka S."/>
            <person name="Nishihama R."/>
            <person name="Nakamura Y."/>
            <person name="Berger F."/>
            <person name="Adam C."/>
            <person name="Aki S.S."/>
            <person name="Althoff F."/>
            <person name="Araki T."/>
            <person name="Arteaga-Vazquez M.A."/>
            <person name="Balasubrmanian S."/>
            <person name="Barry K."/>
            <person name="Bauer D."/>
            <person name="Boehm C.R."/>
            <person name="Briginshaw L."/>
            <person name="Caballero-Perez J."/>
            <person name="Catarino B."/>
            <person name="Chen F."/>
            <person name="Chiyoda S."/>
            <person name="Chovatia M."/>
            <person name="Davies K.M."/>
            <person name="Delmans M."/>
            <person name="Demura T."/>
            <person name="Dierschke T."/>
            <person name="Dolan L."/>
            <person name="Dorantes-Acosta A.E."/>
            <person name="Eklund D.M."/>
            <person name="Florent S.N."/>
            <person name="Flores-Sandoval E."/>
            <person name="Fujiyama A."/>
            <person name="Fukuzawa H."/>
            <person name="Galik B."/>
            <person name="Grimanelli D."/>
            <person name="Grimwood J."/>
            <person name="Grossniklaus U."/>
            <person name="Hamada T."/>
            <person name="Haseloff J."/>
            <person name="Hetherington A.J."/>
            <person name="Higo A."/>
            <person name="Hirakawa Y."/>
            <person name="Hundley H.N."/>
            <person name="Ikeda Y."/>
            <person name="Inoue K."/>
            <person name="Inoue S.I."/>
            <person name="Ishida S."/>
            <person name="Jia Q."/>
            <person name="Kakita M."/>
            <person name="Kanazawa T."/>
            <person name="Kawai Y."/>
            <person name="Kawashima T."/>
            <person name="Kennedy M."/>
            <person name="Kinose K."/>
            <person name="Kinoshita T."/>
            <person name="Kohara Y."/>
            <person name="Koide E."/>
            <person name="Komatsu K."/>
            <person name="Kopischke S."/>
            <person name="Kubo M."/>
            <person name="Kyozuka J."/>
            <person name="Lagercrantz U."/>
            <person name="Lin S.S."/>
            <person name="Lindquist E."/>
            <person name="Lipzen A.M."/>
            <person name="Lu C.W."/>
            <person name="De Luna E."/>
            <person name="Martienssen R.A."/>
            <person name="Minamino N."/>
            <person name="Mizutani M."/>
            <person name="Mizutani M."/>
            <person name="Mochizuki N."/>
            <person name="Monte I."/>
            <person name="Mosher R."/>
            <person name="Nagasaki H."/>
            <person name="Nakagami H."/>
            <person name="Naramoto S."/>
            <person name="Nishitani K."/>
            <person name="Ohtani M."/>
            <person name="Okamoto T."/>
            <person name="Okumura M."/>
            <person name="Phillips J."/>
            <person name="Pollak B."/>
            <person name="Reinders A."/>
            <person name="Rovekamp M."/>
            <person name="Sano R."/>
            <person name="Sawa S."/>
            <person name="Schmid M.W."/>
            <person name="Shirakawa M."/>
            <person name="Solano R."/>
            <person name="Spunde A."/>
            <person name="Suetsugu N."/>
            <person name="Sugano S."/>
            <person name="Sugiyama A."/>
            <person name="Sun R."/>
            <person name="Suzuki Y."/>
            <person name="Takenaka M."/>
            <person name="Takezawa D."/>
            <person name="Tomogane H."/>
            <person name="Tsuzuki M."/>
            <person name="Ueda T."/>
            <person name="Umeda M."/>
            <person name="Ward J.M."/>
            <person name="Watanabe Y."/>
            <person name="Yazaki K."/>
            <person name="Yokoyama R."/>
            <person name="Yoshitake Y."/>
            <person name="Yotsui I."/>
            <person name="Zachgo S."/>
            <person name="Schmutz J."/>
        </authorList>
    </citation>
    <scope>NUCLEOTIDE SEQUENCE [LARGE SCALE GENOMIC DNA]</scope>
    <source>
        <strain evidence="2">Tak-1</strain>
    </source>
</reference>
<accession>A0A2R6WG05</accession>
<evidence type="ECO:0000313" key="2">
    <source>
        <dbReference type="Proteomes" id="UP000244005"/>
    </source>
</evidence>
<keyword evidence="2" id="KW-1185">Reference proteome</keyword>
<dbReference type="EMBL" id="KZ772767">
    <property type="protein sequence ID" value="PTQ32790.1"/>
    <property type="molecule type" value="Genomic_DNA"/>
</dbReference>
<name>A0A2R6WG05_MARPO</name>
<protein>
    <submittedName>
        <fullName evidence="1">Uncharacterized protein</fullName>
    </submittedName>
</protein>
<dbReference type="AlphaFoldDB" id="A0A2R6WG05"/>
<evidence type="ECO:0000313" key="1">
    <source>
        <dbReference type="EMBL" id="PTQ32790.1"/>
    </source>
</evidence>
<dbReference type="Proteomes" id="UP000244005">
    <property type="component" value="Unassembled WGS sequence"/>
</dbReference>
<sequence length="195" mass="22202">MRPSSQGELRYQNPILLTKTCGLLPYTIRAPALTPRPTIDEALEHDLFDRNKQFCTNRCLSGKSHGRTKGQCESIMCPRVKVKIFNFKRMRCSSGNRVALQHQHFVFIACEQSSATEPTDSALDEDHINFFYTYKQHVLNFGDPTELTPSTPRNLCGAETIPDTSYFTDLQAFLKLEQDYICIFAISSIDIKLLT</sequence>
<gene>
    <name evidence="1" type="ORF">MARPO_0095s0048</name>
</gene>
<proteinExistence type="predicted"/>
<organism evidence="1 2">
    <name type="scientific">Marchantia polymorpha</name>
    <name type="common">Common liverwort</name>
    <name type="synonym">Marchantia aquatica</name>
    <dbReference type="NCBI Taxonomy" id="3197"/>
    <lineage>
        <taxon>Eukaryota</taxon>
        <taxon>Viridiplantae</taxon>
        <taxon>Streptophyta</taxon>
        <taxon>Embryophyta</taxon>
        <taxon>Marchantiophyta</taxon>
        <taxon>Marchantiopsida</taxon>
        <taxon>Marchantiidae</taxon>
        <taxon>Marchantiales</taxon>
        <taxon>Marchantiaceae</taxon>
        <taxon>Marchantia</taxon>
    </lineage>
</organism>